<protein>
    <recommendedName>
        <fullName evidence="8">Matrin-type domain-containing protein</fullName>
    </recommendedName>
</protein>
<evidence type="ECO:0000256" key="4">
    <source>
        <dbReference type="ARBA" id="ARBA00022771"/>
    </source>
</evidence>
<dbReference type="Pfam" id="PF12874">
    <property type="entry name" value="zf-met"/>
    <property type="match status" value="2"/>
</dbReference>
<dbReference type="InterPro" id="IPR000690">
    <property type="entry name" value="Matrin/U1-C_Znf_C2H2"/>
</dbReference>
<dbReference type="AlphaFoldDB" id="A0A8X6FFL5"/>
<dbReference type="InterPro" id="IPR003604">
    <property type="entry name" value="Matrin/U1-like-C_Znf_C2H2"/>
</dbReference>
<feature type="compositionally biased region" description="Basic and acidic residues" evidence="7">
    <location>
        <begin position="248"/>
        <end position="259"/>
    </location>
</feature>
<dbReference type="PANTHER" id="PTHR46144:SF6">
    <property type="entry name" value="C2H2-TYPE DOMAIN-CONTAINING PROTEIN"/>
    <property type="match status" value="1"/>
</dbReference>
<dbReference type="InterPro" id="IPR036236">
    <property type="entry name" value="Znf_C2H2_sf"/>
</dbReference>
<accession>A0A8X6FFL5</accession>
<dbReference type="SUPFAM" id="SSF57667">
    <property type="entry name" value="beta-beta-alpha zinc fingers"/>
    <property type="match status" value="2"/>
</dbReference>
<comment type="subcellular location">
    <subcellularLocation>
        <location evidence="1">Nucleus</location>
    </subcellularLocation>
</comment>
<dbReference type="PROSITE" id="PS00028">
    <property type="entry name" value="ZINC_FINGER_C2H2_1"/>
    <property type="match status" value="1"/>
</dbReference>
<dbReference type="EMBL" id="BMAO01021958">
    <property type="protein sequence ID" value="GFQ78802.1"/>
    <property type="molecule type" value="Genomic_DNA"/>
</dbReference>
<feature type="compositionally biased region" description="Basic and acidic residues" evidence="7">
    <location>
        <begin position="455"/>
        <end position="495"/>
    </location>
</feature>
<keyword evidence="2" id="KW-0479">Metal-binding</keyword>
<feature type="region of interest" description="Disordered" evidence="7">
    <location>
        <begin position="130"/>
        <end position="184"/>
    </location>
</feature>
<comment type="caution">
    <text evidence="9">The sequence shown here is derived from an EMBL/GenBank/DDBJ whole genome shotgun (WGS) entry which is preliminary data.</text>
</comment>
<dbReference type="Gene3D" id="3.30.160.60">
    <property type="entry name" value="Classic Zinc Finger"/>
    <property type="match status" value="2"/>
</dbReference>
<dbReference type="PROSITE" id="PS50171">
    <property type="entry name" value="ZF_MATRIN"/>
    <property type="match status" value="1"/>
</dbReference>
<reference evidence="9" key="1">
    <citation type="submission" date="2020-07" db="EMBL/GenBank/DDBJ databases">
        <title>Multicomponent nature underlies the extraordinary mechanical properties of spider dragline silk.</title>
        <authorList>
            <person name="Kono N."/>
            <person name="Nakamura H."/>
            <person name="Mori M."/>
            <person name="Yoshida Y."/>
            <person name="Ohtoshi R."/>
            <person name="Malay A.D."/>
            <person name="Moran D.A.P."/>
            <person name="Tomita M."/>
            <person name="Numata K."/>
            <person name="Arakawa K."/>
        </authorList>
    </citation>
    <scope>NUCLEOTIDE SEQUENCE</scope>
</reference>
<dbReference type="GO" id="GO:0003676">
    <property type="term" value="F:nucleic acid binding"/>
    <property type="evidence" value="ECO:0007669"/>
    <property type="project" value="InterPro"/>
</dbReference>
<keyword evidence="6" id="KW-0539">Nucleus</keyword>
<keyword evidence="10" id="KW-1185">Reference proteome</keyword>
<dbReference type="OrthoDB" id="6434908at2759"/>
<evidence type="ECO:0000313" key="9">
    <source>
        <dbReference type="EMBL" id="GFQ78802.1"/>
    </source>
</evidence>
<feature type="compositionally biased region" description="Basic and acidic residues" evidence="7">
    <location>
        <begin position="282"/>
        <end position="445"/>
    </location>
</feature>
<dbReference type="SMART" id="SM00451">
    <property type="entry name" value="ZnF_U1"/>
    <property type="match status" value="3"/>
</dbReference>
<feature type="compositionally biased region" description="Basic residues" evidence="7">
    <location>
        <begin position="143"/>
        <end position="158"/>
    </location>
</feature>
<feature type="compositionally biased region" description="Basic and acidic residues" evidence="7">
    <location>
        <begin position="159"/>
        <end position="173"/>
    </location>
</feature>
<feature type="compositionally biased region" description="Basic and acidic residues" evidence="7">
    <location>
        <begin position="203"/>
        <end position="212"/>
    </location>
</feature>
<dbReference type="PANTHER" id="PTHR46144">
    <property type="entry name" value="ZINC FINGER PROTEIN 385B-LIKE"/>
    <property type="match status" value="1"/>
</dbReference>
<dbReference type="GO" id="GO:0008270">
    <property type="term" value="F:zinc ion binding"/>
    <property type="evidence" value="ECO:0007669"/>
    <property type="project" value="UniProtKB-KW"/>
</dbReference>
<organism evidence="9 10">
    <name type="scientific">Trichonephila clavata</name>
    <name type="common">Joro spider</name>
    <name type="synonym">Nephila clavata</name>
    <dbReference type="NCBI Taxonomy" id="2740835"/>
    <lineage>
        <taxon>Eukaryota</taxon>
        <taxon>Metazoa</taxon>
        <taxon>Ecdysozoa</taxon>
        <taxon>Arthropoda</taxon>
        <taxon>Chelicerata</taxon>
        <taxon>Arachnida</taxon>
        <taxon>Araneae</taxon>
        <taxon>Araneomorphae</taxon>
        <taxon>Entelegynae</taxon>
        <taxon>Araneoidea</taxon>
        <taxon>Nephilidae</taxon>
        <taxon>Trichonephila</taxon>
    </lineage>
</organism>
<evidence type="ECO:0000256" key="2">
    <source>
        <dbReference type="ARBA" id="ARBA00022723"/>
    </source>
</evidence>
<keyword evidence="3" id="KW-0677">Repeat</keyword>
<feature type="region of interest" description="Disordered" evidence="7">
    <location>
        <begin position="203"/>
        <end position="522"/>
    </location>
</feature>
<feature type="compositionally biased region" description="Basic and acidic residues" evidence="7">
    <location>
        <begin position="228"/>
        <end position="241"/>
    </location>
</feature>
<evidence type="ECO:0000256" key="6">
    <source>
        <dbReference type="ARBA" id="ARBA00023242"/>
    </source>
</evidence>
<evidence type="ECO:0000256" key="5">
    <source>
        <dbReference type="ARBA" id="ARBA00022833"/>
    </source>
</evidence>
<evidence type="ECO:0000256" key="7">
    <source>
        <dbReference type="SAM" id="MobiDB-lite"/>
    </source>
</evidence>
<name>A0A8X6FFL5_TRICU</name>
<evidence type="ECO:0000256" key="3">
    <source>
        <dbReference type="ARBA" id="ARBA00022737"/>
    </source>
</evidence>
<evidence type="ECO:0000256" key="1">
    <source>
        <dbReference type="ARBA" id="ARBA00004123"/>
    </source>
</evidence>
<keyword evidence="4" id="KW-0863">Zinc-finger</keyword>
<sequence length="981" mass="114108">MTFFKEYILENPPPPNDDFDYLSLPETPEYFLWPTVPTLVRPGAIDINYNLINKSFYRIRLGSEEESSDTQDQIQEVESNVQAENNTQIESNVQIEKNNSVGSSVLEEDIFANFSNLFVKREITEIDQDKAPETSTSLEKTSKKTHKKKKKGKHKERKQLKPFDGVRDRHSTEINEDSNSGKSYKITVEASLKESYSIFEKHSVKSEYKSDYSSDDDDERHSSRKYGKTKDKTYADDERTLPTRYQAKQKDLSPDEERHHSRRSKKGKDYEERRHSRRSRKGKDYSSCDEERHHSKRSEKGKDYLSDEERRRSRRSEKGKDYPPSDEERVQSKPSEKGKDYLSDEGRRRSRRSEKGKDYPPSDEERVQSKPSEKGKDYLSDEERCRSRRSEKGKGYSSSDEERHHFKQFEKEKHYLSSDEERHHSRRSEKAKNYLSDEERHSYKKSEHKRNSYSGDERHHSKWFEKEKGYLSDDEKKSQKDAENSRSRWSKDFIKGENFSDDENSRGFQRNSDYEDHYRSPRGSPMSGIRYFNFERSRSPEWKNSKNDLKRETENELGGTDYKRDDSYGAYYCSICQLQLSSEATLQSHLNGKRHLKNQKSKSVPEITQSTFLPVTISKEHDPYDRSLPPVGMERVELFNEVSTIQRKCDTNNDNILIVLENVWEIRSPVERTFYCKLCDSPCASISIMAHLNGFKHQLKCLKYINLNAYEGIKDCNRRRAQPIYSHHFELYQRRYGRGKVKVFLDSPKRDSVSDVPLRDQPGPSWRGDSAPIARNVDIKVPTKDSGSSFYTIPKPQDCLDTSAGDYHCIICDCHMTGISAWEAHVTGKRHLKKIKKCPQGPVINSKFVEAPPGTVSDLEKMLEDRNTDPTEVIFGLQYIRENRGEMGNQYNCFPCGNCSSAIDIIPHVISLRHKMKCLETMHSEGKVNNIMSIKALQVSEYCKENLVDEECCKVLSKFGAGKPVVYIAKDPITGKPIQRL</sequence>
<evidence type="ECO:0000313" key="10">
    <source>
        <dbReference type="Proteomes" id="UP000887116"/>
    </source>
</evidence>
<dbReference type="Proteomes" id="UP000887116">
    <property type="component" value="Unassembled WGS sequence"/>
</dbReference>
<feature type="domain" description="Matrin-type" evidence="8">
    <location>
        <begin position="571"/>
        <end position="601"/>
    </location>
</feature>
<feature type="region of interest" description="Disordered" evidence="7">
    <location>
        <begin position="751"/>
        <end position="771"/>
    </location>
</feature>
<dbReference type="SMART" id="SM00355">
    <property type="entry name" value="ZnF_C2H2"/>
    <property type="match status" value="3"/>
</dbReference>
<evidence type="ECO:0000259" key="8">
    <source>
        <dbReference type="PROSITE" id="PS50171"/>
    </source>
</evidence>
<dbReference type="InterPro" id="IPR013087">
    <property type="entry name" value="Znf_C2H2_type"/>
</dbReference>
<dbReference type="GO" id="GO:0005634">
    <property type="term" value="C:nucleus"/>
    <property type="evidence" value="ECO:0007669"/>
    <property type="project" value="UniProtKB-SubCell"/>
</dbReference>
<gene>
    <name evidence="9" type="primary">AVEN_4959_1</name>
    <name evidence="9" type="ORF">TNCT_593341</name>
</gene>
<keyword evidence="5" id="KW-0862">Zinc</keyword>
<proteinExistence type="predicted"/>
<dbReference type="InterPro" id="IPR051868">
    <property type="entry name" value="ZN346_ZMAT4"/>
</dbReference>